<keyword evidence="3" id="KW-1185">Reference proteome</keyword>
<name>A0A9N8H3R7_9STRA</name>
<dbReference type="AlphaFoldDB" id="A0A9N8H3R7"/>
<evidence type="ECO:0000313" key="3">
    <source>
        <dbReference type="Proteomes" id="UP001153069"/>
    </source>
</evidence>
<dbReference type="Proteomes" id="UP001153069">
    <property type="component" value="Unassembled WGS sequence"/>
</dbReference>
<keyword evidence="1" id="KW-0677">Repeat</keyword>
<sequence length="284" mass="31591">MSRRFDPMQPHGCLDTNTANRTCSVIDEAYDDYDYESGGCNVSTLVESLADLLLRNKRRNGILVTTVAMRLCKVMNTKRACLEVVAAGGHTLLIAGLKELVDNENIARILSSCLSCFTLNFRKFCRGQLGVFYEMHQQGGTHAVVHAMARHPTKQDLQVTGITFITNMVLCGHHLGGPIKRAYVAHDVVNNLQGVKVVVNAMKSFPRYKLLQRNACVLLATLCRLGSFRHNTEVMKTEAFVGVSLAAENFPTDPKVREAADLFMREVVAVDFLRGLWCPVIYQP</sequence>
<comment type="caution">
    <text evidence="2">The sequence shown here is derived from an EMBL/GenBank/DDBJ whole genome shotgun (WGS) entry which is preliminary data.</text>
</comment>
<dbReference type="InterPro" id="IPR016024">
    <property type="entry name" value="ARM-type_fold"/>
</dbReference>
<evidence type="ECO:0000256" key="1">
    <source>
        <dbReference type="ARBA" id="ARBA00022737"/>
    </source>
</evidence>
<organism evidence="2 3">
    <name type="scientific">Seminavis robusta</name>
    <dbReference type="NCBI Taxonomy" id="568900"/>
    <lineage>
        <taxon>Eukaryota</taxon>
        <taxon>Sar</taxon>
        <taxon>Stramenopiles</taxon>
        <taxon>Ochrophyta</taxon>
        <taxon>Bacillariophyta</taxon>
        <taxon>Bacillariophyceae</taxon>
        <taxon>Bacillariophycidae</taxon>
        <taxon>Naviculales</taxon>
        <taxon>Naviculaceae</taxon>
        <taxon>Seminavis</taxon>
    </lineage>
</organism>
<dbReference type="EMBL" id="CAICTM010000066">
    <property type="protein sequence ID" value="CAB9499721.1"/>
    <property type="molecule type" value="Genomic_DNA"/>
</dbReference>
<dbReference type="PANTHER" id="PTHR22895:SF0">
    <property type="entry name" value="ARMADILLO REPEAT-CONTAINING PROTEIN 6"/>
    <property type="match status" value="1"/>
</dbReference>
<reference evidence="2" key="1">
    <citation type="submission" date="2020-06" db="EMBL/GenBank/DDBJ databases">
        <authorList>
            <consortium name="Plant Systems Biology data submission"/>
        </authorList>
    </citation>
    <scope>NUCLEOTIDE SEQUENCE</scope>
    <source>
        <strain evidence="2">D6</strain>
    </source>
</reference>
<dbReference type="Gene3D" id="1.25.10.10">
    <property type="entry name" value="Leucine-rich Repeat Variant"/>
    <property type="match status" value="1"/>
</dbReference>
<gene>
    <name evidence="2" type="ORF">SEMRO_67_G037680.1</name>
</gene>
<evidence type="ECO:0000313" key="2">
    <source>
        <dbReference type="EMBL" id="CAB9499721.1"/>
    </source>
</evidence>
<dbReference type="PANTHER" id="PTHR22895">
    <property type="entry name" value="ARMADILLO REPEAT-CONTAINING PROTEIN 6"/>
    <property type="match status" value="1"/>
</dbReference>
<protein>
    <submittedName>
        <fullName evidence="2">Uncharacterized protein</fullName>
    </submittedName>
</protein>
<dbReference type="SUPFAM" id="SSF48371">
    <property type="entry name" value="ARM repeat"/>
    <property type="match status" value="1"/>
</dbReference>
<accession>A0A9N8H3R7</accession>
<proteinExistence type="predicted"/>
<dbReference type="InterPro" id="IPR011989">
    <property type="entry name" value="ARM-like"/>
</dbReference>